<dbReference type="InterPro" id="IPR000119">
    <property type="entry name" value="Hist_DNA-bd"/>
</dbReference>
<reference evidence="7 8" key="1">
    <citation type="submission" date="2018-06" db="EMBL/GenBank/DDBJ databases">
        <title>Lujinxingia sediminis gen. nov. sp. nov., a new facultative anaerobic member of the class Deltaproteobacteria, and proposal of Lujinxingaceae fam. nov.</title>
        <authorList>
            <person name="Guo L.-Y."/>
            <person name="Li C.-M."/>
            <person name="Wang S."/>
            <person name="Du Z.-J."/>
        </authorList>
    </citation>
    <scope>NUCLEOTIDE SEQUENCE [LARGE SCALE GENOMIC DNA]</scope>
    <source>
        <strain evidence="7 8">FA350</strain>
    </source>
</reference>
<dbReference type="GO" id="GO:0009893">
    <property type="term" value="P:positive regulation of metabolic process"/>
    <property type="evidence" value="ECO:0007669"/>
    <property type="project" value="UniProtKB-ARBA"/>
</dbReference>
<dbReference type="GO" id="GO:0006417">
    <property type="term" value="P:regulation of translation"/>
    <property type="evidence" value="ECO:0007669"/>
    <property type="project" value="UniProtKB-KW"/>
</dbReference>
<evidence type="ECO:0000313" key="8">
    <source>
        <dbReference type="Proteomes" id="UP000249799"/>
    </source>
</evidence>
<dbReference type="SUPFAM" id="SSF47729">
    <property type="entry name" value="IHF-like DNA-binding proteins"/>
    <property type="match status" value="1"/>
</dbReference>
<evidence type="ECO:0000256" key="3">
    <source>
        <dbReference type="ARBA" id="ARBA00023015"/>
    </source>
</evidence>
<protein>
    <recommendedName>
        <fullName evidence="1">Integration host factor subunit alpha</fullName>
    </recommendedName>
</protein>
<evidence type="ECO:0000256" key="1">
    <source>
        <dbReference type="ARBA" id="ARBA00018329"/>
    </source>
</evidence>
<dbReference type="InterPro" id="IPR010992">
    <property type="entry name" value="IHF-like_DNA-bd_dom_sf"/>
</dbReference>
<keyword evidence="2" id="KW-0810">Translation regulation</keyword>
<dbReference type="KEGG" id="bsed:DN745_02855"/>
<dbReference type="OrthoDB" id="9797747at2"/>
<dbReference type="GO" id="GO:0006355">
    <property type="term" value="P:regulation of DNA-templated transcription"/>
    <property type="evidence" value="ECO:0007669"/>
    <property type="project" value="InterPro"/>
</dbReference>
<sequence length="93" mass="10339">MTKAGLVDAVYDRVGVSKKEAADCVDTVLELMKETLETGDELKISGFGKFEVRQKGERIGRNPQSGVEIMIPKRRVLRFKVSQVLKDELNGDA</sequence>
<dbReference type="SMART" id="SM00411">
    <property type="entry name" value="BHL"/>
    <property type="match status" value="1"/>
</dbReference>
<comment type="similarity">
    <text evidence="6">Belongs to the bacterial histone-like protein family.</text>
</comment>
<dbReference type="InterPro" id="IPR005684">
    <property type="entry name" value="IHF_alpha"/>
</dbReference>
<keyword evidence="4" id="KW-0804">Transcription</keyword>
<proteinExistence type="inferred from homology"/>
<evidence type="ECO:0000256" key="6">
    <source>
        <dbReference type="RuleBase" id="RU003939"/>
    </source>
</evidence>
<dbReference type="AlphaFoldDB" id="A0A2Z4FRP1"/>
<dbReference type="GO" id="GO:0030527">
    <property type="term" value="F:structural constituent of chromatin"/>
    <property type="evidence" value="ECO:0007669"/>
    <property type="project" value="InterPro"/>
</dbReference>
<evidence type="ECO:0000313" key="7">
    <source>
        <dbReference type="EMBL" id="AWV91336.1"/>
    </source>
</evidence>
<evidence type="ECO:0000256" key="2">
    <source>
        <dbReference type="ARBA" id="ARBA00022845"/>
    </source>
</evidence>
<gene>
    <name evidence="7" type="ORF">DN745_02855</name>
</gene>
<dbReference type="PANTHER" id="PTHR33175:SF2">
    <property type="entry name" value="INTEGRATION HOST FACTOR SUBUNIT ALPHA"/>
    <property type="match status" value="1"/>
</dbReference>
<name>A0A2Z4FRP1_9DELT</name>
<accession>A0A2Z4FRP1</accession>
<dbReference type="GO" id="GO:0003677">
    <property type="term" value="F:DNA binding"/>
    <property type="evidence" value="ECO:0007669"/>
    <property type="project" value="InterPro"/>
</dbReference>
<dbReference type="GO" id="GO:0005829">
    <property type="term" value="C:cytosol"/>
    <property type="evidence" value="ECO:0007669"/>
    <property type="project" value="TreeGrafter"/>
</dbReference>
<dbReference type="GO" id="GO:0006310">
    <property type="term" value="P:DNA recombination"/>
    <property type="evidence" value="ECO:0007669"/>
    <property type="project" value="UniProtKB-KW"/>
</dbReference>
<dbReference type="EMBL" id="CP030032">
    <property type="protein sequence ID" value="AWV91336.1"/>
    <property type="molecule type" value="Genomic_DNA"/>
</dbReference>
<dbReference type="Proteomes" id="UP000249799">
    <property type="component" value="Chromosome"/>
</dbReference>
<dbReference type="NCBIfam" id="NF001401">
    <property type="entry name" value="PRK00285.1"/>
    <property type="match status" value="1"/>
</dbReference>
<evidence type="ECO:0000256" key="5">
    <source>
        <dbReference type="ARBA" id="ARBA00023172"/>
    </source>
</evidence>
<dbReference type="PRINTS" id="PR01727">
    <property type="entry name" value="DNABINDINGHU"/>
</dbReference>
<dbReference type="Gene3D" id="4.10.520.10">
    <property type="entry name" value="IHF-like DNA-binding proteins"/>
    <property type="match status" value="1"/>
</dbReference>
<keyword evidence="5" id="KW-0233">DNA recombination</keyword>
<dbReference type="RefSeq" id="WP_111337506.1">
    <property type="nucleotide sequence ID" value="NZ_CP030032.1"/>
</dbReference>
<dbReference type="PANTHER" id="PTHR33175">
    <property type="entry name" value="DNA-BINDING PROTEIN HU"/>
    <property type="match status" value="1"/>
</dbReference>
<dbReference type="CDD" id="cd13835">
    <property type="entry name" value="IHF_A"/>
    <property type="match status" value="1"/>
</dbReference>
<dbReference type="Pfam" id="PF00216">
    <property type="entry name" value="Bac_DNA_binding"/>
    <property type="match status" value="1"/>
</dbReference>
<keyword evidence="8" id="KW-1185">Reference proteome</keyword>
<evidence type="ECO:0000256" key="4">
    <source>
        <dbReference type="ARBA" id="ARBA00023163"/>
    </source>
</evidence>
<keyword evidence="3" id="KW-0805">Transcription regulation</keyword>
<organism evidence="7 8">
    <name type="scientific">Bradymonas sediminis</name>
    <dbReference type="NCBI Taxonomy" id="1548548"/>
    <lineage>
        <taxon>Bacteria</taxon>
        <taxon>Deltaproteobacteria</taxon>
        <taxon>Bradymonadales</taxon>
        <taxon>Bradymonadaceae</taxon>
        <taxon>Bradymonas</taxon>
    </lineage>
</organism>